<keyword evidence="2 3" id="KW-0539">Nucleus</keyword>
<dbReference type="EMBL" id="JAFEKC020000024">
    <property type="protein sequence ID" value="KAK0507369.1"/>
    <property type="molecule type" value="Genomic_DNA"/>
</dbReference>
<keyword evidence="3" id="KW-0690">Ribosome biogenesis</keyword>
<feature type="compositionally biased region" description="Basic residues" evidence="4">
    <location>
        <begin position="1"/>
        <end position="10"/>
    </location>
</feature>
<evidence type="ECO:0000256" key="2">
    <source>
        <dbReference type="ARBA" id="ARBA00023242"/>
    </source>
</evidence>
<evidence type="ECO:0000256" key="3">
    <source>
        <dbReference type="RuleBase" id="RU368021"/>
    </source>
</evidence>
<dbReference type="Proteomes" id="UP001166286">
    <property type="component" value="Unassembled WGS sequence"/>
</dbReference>
<gene>
    <name evidence="6" type="ORF">JMJ35_010407</name>
</gene>
<sequence>MGSSAKRKNDRKKDFQKAKLKVGKARPKPSNATDTSFKSKSITVPHQFLMANLPTPIEQYKHHLSLLSSHSTEKKRDSLAFLTTFHTSRPVNNPLPIPVSLLLPELYPLILNGSNSVRAQLILLLRTVPPNDLEPHIEQLLLYTRTGITHIALDIRSSASEILQWAIESCPTEVVSCPGGWVKTLKHVLSALAWRDPPPTPSNTNGKQSGWTSLPAALDPARQGNEGNFRVKLLNALSSLLRAGLIPAPAPTNPAPSKWPFPLRHVECHMIPRRSNPYRRLNLFGPPRDEEGEMYPEREERQRLFDKRFRAAVEYNVENAKRVGGQYGRISAAIGGVVAEGMEDFQSPTDPILERKRRGDFPYITVLTWRLDPSFKS</sequence>
<protein>
    <recommendedName>
        <fullName evidence="3">Pre-rRNA-processing protein</fullName>
    </recommendedName>
</protein>
<dbReference type="GO" id="GO:0005634">
    <property type="term" value="C:nucleus"/>
    <property type="evidence" value="ECO:0007669"/>
    <property type="project" value="UniProtKB-SubCell"/>
</dbReference>
<evidence type="ECO:0000259" key="5">
    <source>
        <dbReference type="Pfam" id="PF12333"/>
    </source>
</evidence>
<comment type="subunit">
    <text evidence="3">Component of the RIX1 complex.</text>
</comment>
<comment type="caution">
    <text evidence="6">The sequence shown here is derived from an EMBL/GenBank/DDBJ whole genome shotgun (WGS) entry which is preliminary data.</text>
</comment>
<keyword evidence="3" id="KW-0698">rRNA processing</keyword>
<feature type="region of interest" description="Disordered" evidence="4">
    <location>
        <begin position="196"/>
        <end position="216"/>
    </location>
</feature>
<proteinExistence type="inferred from homology"/>
<feature type="region of interest" description="Disordered" evidence="4">
    <location>
        <begin position="1"/>
        <end position="37"/>
    </location>
</feature>
<name>A0AA39QS13_9LECA</name>
<dbReference type="PANTHER" id="PTHR16056">
    <property type="entry name" value="REGULATOR OF MICROTUBULE DYNAMICS PROTEIN"/>
    <property type="match status" value="1"/>
</dbReference>
<organism evidence="6 7">
    <name type="scientific">Cladonia borealis</name>
    <dbReference type="NCBI Taxonomy" id="184061"/>
    <lineage>
        <taxon>Eukaryota</taxon>
        <taxon>Fungi</taxon>
        <taxon>Dikarya</taxon>
        <taxon>Ascomycota</taxon>
        <taxon>Pezizomycotina</taxon>
        <taxon>Lecanoromycetes</taxon>
        <taxon>OSLEUM clade</taxon>
        <taxon>Lecanoromycetidae</taxon>
        <taxon>Lecanorales</taxon>
        <taxon>Lecanorineae</taxon>
        <taxon>Cladoniaceae</taxon>
        <taxon>Cladonia</taxon>
    </lineage>
</organism>
<feature type="domain" description="Pre-rRNA-processing protein Ipi1 N-terminal" evidence="5">
    <location>
        <begin position="132"/>
        <end position="241"/>
    </location>
</feature>
<accession>A0AA39QS13</accession>
<dbReference type="GO" id="GO:0006364">
    <property type="term" value="P:rRNA processing"/>
    <property type="evidence" value="ECO:0007669"/>
    <property type="project" value="UniProtKB-UniRule"/>
</dbReference>
<comment type="subcellular location">
    <subcellularLocation>
        <location evidence="1 3">Nucleus</location>
    </subcellularLocation>
</comment>
<evidence type="ECO:0000256" key="1">
    <source>
        <dbReference type="ARBA" id="ARBA00004123"/>
    </source>
</evidence>
<evidence type="ECO:0000313" key="6">
    <source>
        <dbReference type="EMBL" id="KAK0507369.1"/>
    </source>
</evidence>
<comment type="function">
    <text evidence="3">Component of the RIX1 complex required for processing of ITS2 sequences from 35S pre-rRNA.</text>
</comment>
<feature type="compositionally biased region" description="Basic residues" evidence="4">
    <location>
        <begin position="18"/>
        <end position="27"/>
    </location>
</feature>
<dbReference type="GO" id="GO:0120330">
    <property type="term" value="C:rixosome complex"/>
    <property type="evidence" value="ECO:0007669"/>
    <property type="project" value="UniProtKB-UniRule"/>
</dbReference>
<comment type="similarity">
    <text evidence="3">Belongs to the IPI1/TEX10 family.</text>
</comment>
<reference evidence="6" key="1">
    <citation type="submission" date="2023-03" db="EMBL/GenBank/DDBJ databases">
        <title>Complete genome of Cladonia borealis.</title>
        <authorList>
            <person name="Park H."/>
        </authorList>
    </citation>
    <scope>NUCLEOTIDE SEQUENCE</scope>
    <source>
        <strain evidence="6">ANT050790</strain>
    </source>
</reference>
<feature type="compositionally biased region" description="Polar residues" evidence="4">
    <location>
        <begin position="202"/>
        <end position="212"/>
    </location>
</feature>
<dbReference type="InterPro" id="IPR024679">
    <property type="entry name" value="Ipi1_N"/>
</dbReference>
<keyword evidence="7" id="KW-1185">Reference proteome</keyword>
<evidence type="ECO:0000256" key="4">
    <source>
        <dbReference type="SAM" id="MobiDB-lite"/>
    </source>
</evidence>
<dbReference type="Pfam" id="PF12333">
    <property type="entry name" value="Ipi1_N"/>
    <property type="match status" value="1"/>
</dbReference>
<dbReference type="AlphaFoldDB" id="A0AA39QS13"/>
<dbReference type="PANTHER" id="PTHR16056:SF2">
    <property type="entry name" value="TESTIS-EXPRESSED PROTEIN 10"/>
    <property type="match status" value="1"/>
</dbReference>
<evidence type="ECO:0000313" key="7">
    <source>
        <dbReference type="Proteomes" id="UP001166286"/>
    </source>
</evidence>